<evidence type="ECO:0000313" key="7">
    <source>
        <dbReference type="Proteomes" id="UP000186601"/>
    </source>
</evidence>
<keyword evidence="3 5" id="KW-1133">Transmembrane helix</keyword>
<evidence type="ECO:0000313" key="6">
    <source>
        <dbReference type="EMBL" id="PSR79406.1"/>
    </source>
</evidence>
<reference evidence="6 7" key="1">
    <citation type="submission" date="2018-02" db="EMBL/GenBank/DDBJ databases">
        <title>Genome sequence of the basidiomycete white-rot fungus Phlebia centrifuga.</title>
        <authorList>
            <person name="Granchi Z."/>
            <person name="Peng M."/>
            <person name="de Vries R.P."/>
            <person name="Hilden K."/>
            <person name="Makela M.R."/>
            <person name="Grigoriev I."/>
            <person name="Riley R."/>
        </authorList>
    </citation>
    <scope>NUCLEOTIDE SEQUENCE [LARGE SCALE GENOMIC DNA]</scope>
    <source>
        <strain evidence="6 7">FBCC195</strain>
    </source>
</reference>
<comment type="caution">
    <text evidence="6">The sequence shown here is derived from an EMBL/GenBank/DDBJ whole genome shotgun (WGS) entry which is preliminary data.</text>
</comment>
<dbReference type="GO" id="GO:0016765">
    <property type="term" value="F:transferase activity, transferring alkyl or aryl (other than methyl) groups"/>
    <property type="evidence" value="ECO:0007669"/>
    <property type="project" value="InterPro"/>
</dbReference>
<keyword evidence="4 5" id="KW-0472">Membrane</keyword>
<protein>
    <submittedName>
        <fullName evidence="6">Uncharacterized protein</fullName>
    </submittedName>
</protein>
<dbReference type="EMBL" id="MLYV02000696">
    <property type="protein sequence ID" value="PSR79406.1"/>
    <property type="molecule type" value="Genomic_DNA"/>
</dbReference>
<evidence type="ECO:0000256" key="5">
    <source>
        <dbReference type="SAM" id="Phobius"/>
    </source>
</evidence>
<keyword evidence="7" id="KW-1185">Reference proteome</keyword>
<evidence type="ECO:0000256" key="1">
    <source>
        <dbReference type="ARBA" id="ARBA00004141"/>
    </source>
</evidence>
<evidence type="ECO:0000256" key="2">
    <source>
        <dbReference type="ARBA" id="ARBA00022692"/>
    </source>
</evidence>
<evidence type="ECO:0000256" key="4">
    <source>
        <dbReference type="ARBA" id="ARBA00023136"/>
    </source>
</evidence>
<organism evidence="6 7">
    <name type="scientific">Hermanssonia centrifuga</name>
    <dbReference type="NCBI Taxonomy" id="98765"/>
    <lineage>
        <taxon>Eukaryota</taxon>
        <taxon>Fungi</taxon>
        <taxon>Dikarya</taxon>
        <taxon>Basidiomycota</taxon>
        <taxon>Agaricomycotina</taxon>
        <taxon>Agaricomycetes</taxon>
        <taxon>Polyporales</taxon>
        <taxon>Meruliaceae</taxon>
        <taxon>Hermanssonia</taxon>
    </lineage>
</organism>
<feature type="transmembrane region" description="Helical" evidence="5">
    <location>
        <begin position="83"/>
        <end position="101"/>
    </location>
</feature>
<dbReference type="OrthoDB" id="434972at2759"/>
<name>A0A2R6NXQ8_9APHY</name>
<dbReference type="Proteomes" id="UP000186601">
    <property type="component" value="Unassembled WGS sequence"/>
</dbReference>
<dbReference type="Pfam" id="PF01040">
    <property type="entry name" value="UbiA"/>
    <property type="match status" value="1"/>
</dbReference>
<sequence length="103" mass="11179">MSNQALSPAEDAENKPFRPIPIPAGLITVEETKTIRWVFLPICLAVSVYYDVLPTGLVFALGTIAYNEMKLDSHWFSKNILNALLYGAFDAGAIAIASHGLGK</sequence>
<evidence type="ECO:0000256" key="3">
    <source>
        <dbReference type="ARBA" id="ARBA00022989"/>
    </source>
</evidence>
<dbReference type="AlphaFoldDB" id="A0A2R6NXQ8"/>
<gene>
    <name evidence="6" type="ORF">PHLCEN_2v7051</name>
</gene>
<accession>A0A2R6NXQ8</accession>
<dbReference type="PANTHER" id="PTHR42723">
    <property type="entry name" value="CHLOROPHYLL SYNTHASE"/>
    <property type="match status" value="1"/>
</dbReference>
<comment type="subcellular location">
    <subcellularLocation>
        <location evidence="1">Membrane</location>
        <topology evidence="1">Multi-pass membrane protein</topology>
    </subcellularLocation>
</comment>
<dbReference type="GO" id="GO:0016020">
    <property type="term" value="C:membrane"/>
    <property type="evidence" value="ECO:0007669"/>
    <property type="project" value="UniProtKB-SubCell"/>
</dbReference>
<dbReference type="InterPro" id="IPR050475">
    <property type="entry name" value="Prenyltransferase_related"/>
</dbReference>
<dbReference type="STRING" id="98765.A0A2R6NXQ8"/>
<dbReference type="PANTHER" id="PTHR42723:SF1">
    <property type="entry name" value="CHLOROPHYLL SYNTHASE, CHLOROPLASTIC"/>
    <property type="match status" value="1"/>
</dbReference>
<feature type="transmembrane region" description="Helical" evidence="5">
    <location>
        <begin position="38"/>
        <end position="62"/>
    </location>
</feature>
<dbReference type="InterPro" id="IPR000537">
    <property type="entry name" value="UbiA_prenyltransferase"/>
</dbReference>
<keyword evidence="2 5" id="KW-0812">Transmembrane</keyword>
<proteinExistence type="predicted"/>